<dbReference type="AlphaFoldDB" id="A0A9P3PY79"/>
<accession>A0A9P3PY79</accession>
<feature type="region of interest" description="Disordered" evidence="1">
    <location>
        <begin position="1"/>
        <end position="51"/>
    </location>
</feature>
<dbReference type="EMBL" id="BRPK01000016">
    <property type="protein sequence ID" value="GLB44210.1"/>
    <property type="molecule type" value="Genomic_DNA"/>
</dbReference>
<dbReference type="OrthoDB" id="2560792at2759"/>
<name>A0A9P3PY79_LYOSH</name>
<keyword evidence="3" id="KW-1185">Reference proteome</keyword>
<feature type="compositionally biased region" description="Pro residues" evidence="1">
    <location>
        <begin position="36"/>
        <end position="48"/>
    </location>
</feature>
<proteinExistence type="predicted"/>
<sequence>MSLGEADGKFPTANQYTGLPPSPTRENPGQVFPKSDPQPAPISPPPTGPEQYIGNPFLMNGALRKVDHAFGEVIAILESEENSHSGAHEESPLLQRFRRWREELDILRGEFRTPSIRTPSVQTAAFQTPTLLTPAMTPAIPTPSVESRAPSRMISHSPEEGGMFAD</sequence>
<evidence type="ECO:0000256" key="1">
    <source>
        <dbReference type="SAM" id="MobiDB-lite"/>
    </source>
</evidence>
<protein>
    <submittedName>
        <fullName evidence="2">Uncharacterized protein</fullName>
    </submittedName>
</protein>
<reference evidence="2" key="1">
    <citation type="submission" date="2022-07" db="EMBL/GenBank/DDBJ databases">
        <title>The genome of Lyophyllum shimeji provides insight into the initial evolution of ectomycorrhizal fungal genome.</title>
        <authorList>
            <person name="Kobayashi Y."/>
            <person name="Shibata T."/>
            <person name="Hirakawa H."/>
            <person name="Shigenobu S."/>
            <person name="Nishiyama T."/>
            <person name="Yamada A."/>
            <person name="Hasebe M."/>
            <person name="Kawaguchi M."/>
        </authorList>
    </citation>
    <scope>NUCLEOTIDE SEQUENCE</scope>
    <source>
        <strain evidence="2">AT787</strain>
    </source>
</reference>
<organism evidence="2 3">
    <name type="scientific">Lyophyllum shimeji</name>
    <name type="common">Hon-shimeji</name>
    <name type="synonym">Tricholoma shimeji</name>
    <dbReference type="NCBI Taxonomy" id="47721"/>
    <lineage>
        <taxon>Eukaryota</taxon>
        <taxon>Fungi</taxon>
        <taxon>Dikarya</taxon>
        <taxon>Basidiomycota</taxon>
        <taxon>Agaricomycotina</taxon>
        <taxon>Agaricomycetes</taxon>
        <taxon>Agaricomycetidae</taxon>
        <taxon>Agaricales</taxon>
        <taxon>Tricholomatineae</taxon>
        <taxon>Lyophyllaceae</taxon>
        <taxon>Lyophyllum</taxon>
    </lineage>
</organism>
<evidence type="ECO:0000313" key="2">
    <source>
        <dbReference type="EMBL" id="GLB44210.1"/>
    </source>
</evidence>
<evidence type="ECO:0000313" key="3">
    <source>
        <dbReference type="Proteomes" id="UP001063166"/>
    </source>
</evidence>
<comment type="caution">
    <text evidence="2">The sequence shown here is derived from an EMBL/GenBank/DDBJ whole genome shotgun (WGS) entry which is preliminary data.</text>
</comment>
<feature type="compositionally biased region" description="Low complexity" evidence="1">
    <location>
        <begin position="134"/>
        <end position="143"/>
    </location>
</feature>
<feature type="region of interest" description="Disordered" evidence="1">
    <location>
        <begin position="134"/>
        <end position="166"/>
    </location>
</feature>
<gene>
    <name evidence="2" type="ORF">LshimejAT787_1601400</name>
</gene>
<dbReference type="Proteomes" id="UP001063166">
    <property type="component" value="Unassembled WGS sequence"/>
</dbReference>